<evidence type="ECO:0000256" key="4">
    <source>
        <dbReference type="ARBA" id="ARBA00016507"/>
    </source>
</evidence>
<keyword evidence="12" id="KW-1185">Reference proteome</keyword>
<keyword evidence="8" id="KW-0653">Protein transport</keyword>
<protein>
    <recommendedName>
        <fullName evidence="4">Flagellar assembly protein FliH</fullName>
    </recommendedName>
</protein>
<dbReference type="Proteomes" id="UP000215188">
    <property type="component" value="Unassembled WGS sequence"/>
</dbReference>
<name>A0A229FUL7_9BURK</name>
<dbReference type="OrthoDB" id="5296952at2"/>
<evidence type="ECO:0000256" key="1">
    <source>
        <dbReference type="ARBA" id="ARBA00003041"/>
    </source>
</evidence>
<comment type="function">
    <text evidence="1">Needed for flagellar regrowth and assembly.</text>
</comment>
<dbReference type="AlphaFoldDB" id="A0A229FUL7"/>
<feature type="domain" description="Flagellar assembly protein FliH/Type III secretion system HrpE" evidence="10">
    <location>
        <begin position="81"/>
        <end position="204"/>
    </location>
</feature>
<dbReference type="EMBL" id="NJGG01000001">
    <property type="protein sequence ID" value="OXL15552.1"/>
    <property type="molecule type" value="Genomic_DNA"/>
</dbReference>
<comment type="similarity">
    <text evidence="3">Belongs to the FliH family.</text>
</comment>
<dbReference type="GO" id="GO:0071973">
    <property type="term" value="P:bacterial-type flagellum-dependent cell motility"/>
    <property type="evidence" value="ECO:0007669"/>
    <property type="project" value="InterPro"/>
</dbReference>
<evidence type="ECO:0000256" key="7">
    <source>
        <dbReference type="ARBA" id="ARBA00022795"/>
    </source>
</evidence>
<evidence type="ECO:0000256" key="3">
    <source>
        <dbReference type="ARBA" id="ARBA00006602"/>
    </source>
</evidence>
<evidence type="ECO:0000256" key="8">
    <source>
        <dbReference type="ARBA" id="ARBA00022927"/>
    </source>
</evidence>
<keyword evidence="6" id="KW-0963">Cytoplasm</keyword>
<dbReference type="Pfam" id="PF02108">
    <property type="entry name" value="FliH"/>
    <property type="match status" value="1"/>
</dbReference>
<dbReference type="GO" id="GO:0044781">
    <property type="term" value="P:bacterial-type flagellum organization"/>
    <property type="evidence" value="ECO:0007669"/>
    <property type="project" value="UniProtKB-KW"/>
</dbReference>
<evidence type="ECO:0000256" key="5">
    <source>
        <dbReference type="ARBA" id="ARBA00022448"/>
    </source>
</evidence>
<dbReference type="RefSeq" id="WP_089514591.1">
    <property type="nucleotide sequence ID" value="NZ_NJGG01000001.1"/>
</dbReference>
<organism evidence="11 12">
    <name type="scientific">Polynucleobacter cosmopolitanus</name>
    <dbReference type="NCBI Taxonomy" id="351345"/>
    <lineage>
        <taxon>Bacteria</taxon>
        <taxon>Pseudomonadati</taxon>
        <taxon>Pseudomonadota</taxon>
        <taxon>Betaproteobacteria</taxon>
        <taxon>Burkholderiales</taxon>
        <taxon>Burkholderiaceae</taxon>
        <taxon>Polynucleobacter</taxon>
    </lineage>
</organism>
<evidence type="ECO:0000256" key="2">
    <source>
        <dbReference type="ARBA" id="ARBA00004496"/>
    </source>
</evidence>
<evidence type="ECO:0000256" key="6">
    <source>
        <dbReference type="ARBA" id="ARBA00022490"/>
    </source>
</evidence>
<dbReference type="PANTHER" id="PTHR34982">
    <property type="entry name" value="YOP PROTEINS TRANSLOCATION PROTEIN L"/>
    <property type="match status" value="1"/>
</dbReference>
<gene>
    <name evidence="11" type="ORF">AOC33_00160</name>
</gene>
<evidence type="ECO:0000256" key="9">
    <source>
        <dbReference type="ARBA" id="ARBA00023225"/>
    </source>
</evidence>
<dbReference type="InterPro" id="IPR051472">
    <property type="entry name" value="T3SS_Stator/FliH"/>
</dbReference>
<evidence type="ECO:0000313" key="12">
    <source>
        <dbReference type="Proteomes" id="UP000215188"/>
    </source>
</evidence>
<accession>A0A229FUL7</accession>
<dbReference type="GO" id="GO:0015031">
    <property type="term" value="P:protein transport"/>
    <property type="evidence" value="ECO:0007669"/>
    <property type="project" value="UniProtKB-KW"/>
</dbReference>
<keyword evidence="9" id="KW-1006">Bacterial flagellum protein export</keyword>
<dbReference type="PANTHER" id="PTHR34982:SF1">
    <property type="entry name" value="FLAGELLAR ASSEMBLY PROTEIN FLIH"/>
    <property type="match status" value="1"/>
</dbReference>
<proteinExistence type="inferred from homology"/>
<evidence type="ECO:0000313" key="11">
    <source>
        <dbReference type="EMBL" id="OXL15552.1"/>
    </source>
</evidence>
<dbReference type="PRINTS" id="PR01003">
    <property type="entry name" value="FLGFLIH"/>
</dbReference>
<comment type="caution">
    <text evidence="11">The sequence shown here is derived from an EMBL/GenBank/DDBJ whole genome shotgun (WGS) entry which is preliminary data.</text>
</comment>
<keyword evidence="7" id="KW-1005">Bacterial flagellum biogenesis</keyword>
<dbReference type="InterPro" id="IPR000563">
    <property type="entry name" value="Flag_FliH"/>
</dbReference>
<sequence length="217" mass="24375">MSEQKIETAYERWELVSLNEDRFKHPDPSIAKLAQEIIDGRQAEFSEGRKEGRAEGFAQGREEGFAQGLDEAKIEINERIAILVALQAKLSQQIHHVREEMAKELVDLTLDASRALVSKALEAQPELINDVIYQALQEIPVLQLPAKIVLHPEDALLVEEFQGAELKKAGWIIQSNEQISRGDCLIETGSNRIEASIESKWQKLAIAMGKKPTKDQL</sequence>
<comment type="subcellular location">
    <subcellularLocation>
        <location evidence="2">Cytoplasm</location>
    </subcellularLocation>
</comment>
<reference evidence="11 12" key="1">
    <citation type="submission" date="2017-06" db="EMBL/GenBank/DDBJ databases">
        <title>Reclassification of a Polynucleobacter cosmopolitanus strain isolated from tropical Lake Victoria as Polynucleobacter victoriensis comb. nov.</title>
        <authorList>
            <person name="Hahn M.W."/>
        </authorList>
    </citation>
    <scope>NUCLEOTIDE SEQUENCE [LARGE SCALE GENOMIC DNA]</scope>
    <source>
        <strain evidence="11 12">MWH-MoIso2</strain>
    </source>
</reference>
<dbReference type="GO" id="GO:0003774">
    <property type="term" value="F:cytoskeletal motor activity"/>
    <property type="evidence" value="ECO:0007669"/>
    <property type="project" value="InterPro"/>
</dbReference>
<dbReference type="GO" id="GO:0009288">
    <property type="term" value="C:bacterial-type flagellum"/>
    <property type="evidence" value="ECO:0007669"/>
    <property type="project" value="InterPro"/>
</dbReference>
<dbReference type="GO" id="GO:0005829">
    <property type="term" value="C:cytosol"/>
    <property type="evidence" value="ECO:0007669"/>
    <property type="project" value="TreeGrafter"/>
</dbReference>
<keyword evidence="5" id="KW-0813">Transport</keyword>
<dbReference type="InterPro" id="IPR018035">
    <property type="entry name" value="Flagellar_FliH/T3SS_HrpE"/>
</dbReference>
<evidence type="ECO:0000259" key="10">
    <source>
        <dbReference type="Pfam" id="PF02108"/>
    </source>
</evidence>